<dbReference type="PANTHER" id="PTHR22550">
    <property type="entry name" value="SPORE GERMINATION PROTEIN"/>
    <property type="match status" value="1"/>
</dbReference>
<dbReference type="Pfam" id="PF03323">
    <property type="entry name" value="GerA"/>
    <property type="match status" value="1"/>
</dbReference>
<keyword evidence="7" id="KW-1185">Reference proteome</keyword>
<dbReference type="RefSeq" id="WP_275117772.1">
    <property type="nucleotide sequence ID" value="NZ_JAOTPO010000003.1"/>
</dbReference>
<organism evidence="6 7">
    <name type="scientific">Alkalihalobacterium chitinilyticum</name>
    <dbReference type="NCBI Taxonomy" id="2980103"/>
    <lineage>
        <taxon>Bacteria</taxon>
        <taxon>Bacillati</taxon>
        <taxon>Bacillota</taxon>
        <taxon>Bacilli</taxon>
        <taxon>Bacillales</taxon>
        <taxon>Bacillaceae</taxon>
        <taxon>Alkalihalobacterium</taxon>
    </lineage>
</organism>
<comment type="caution">
    <text evidence="6">The sequence shown here is derived from an EMBL/GenBank/DDBJ whole genome shotgun (WGS) entry which is preliminary data.</text>
</comment>
<feature type="transmembrane region" description="Helical" evidence="5">
    <location>
        <begin position="418"/>
        <end position="441"/>
    </location>
</feature>
<dbReference type="InterPro" id="IPR050768">
    <property type="entry name" value="UPF0353/GerABKA_families"/>
</dbReference>
<dbReference type="EMBL" id="JAOTPO010000003">
    <property type="protein sequence ID" value="MDE5413159.1"/>
    <property type="molecule type" value="Genomic_DNA"/>
</dbReference>
<reference evidence="6" key="1">
    <citation type="submission" date="2024-05" db="EMBL/GenBank/DDBJ databases">
        <title>Alkalihalobacillus sp. strain MEB203 novel alkaliphilic bacterium from Lonar Lake, India.</title>
        <authorList>
            <person name="Joshi A."/>
            <person name="Thite S."/>
            <person name="Mengade P."/>
        </authorList>
    </citation>
    <scope>NUCLEOTIDE SEQUENCE</scope>
    <source>
        <strain evidence="6">MEB 203</strain>
    </source>
</reference>
<evidence type="ECO:0000313" key="6">
    <source>
        <dbReference type="EMBL" id="MDE5413159.1"/>
    </source>
</evidence>
<evidence type="ECO:0000313" key="7">
    <source>
        <dbReference type="Proteomes" id="UP001148125"/>
    </source>
</evidence>
<gene>
    <name evidence="6" type="ORF">N7Z68_07150</name>
</gene>
<evidence type="ECO:0000256" key="4">
    <source>
        <dbReference type="PIRNR" id="PIRNR005690"/>
    </source>
</evidence>
<protein>
    <submittedName>
        <fullName evidence="6">Spore germination protein</fullName>
    </submittedName>
</protein>
<dbReference type="PANTHER" id="PTHR22550:SF5">
    <property type="entry name" value="LEUCINE ZIPPER PROTEIN 4"/>
    <property type="match status" value="1"/>
</dbReference>
<evidence type="ECO:0000256" key="1">
    <source>
        <dbReference type="ARBA" id="ARBA00004141"/>
    </source>
</evidence>
<feature type="transmembrane region" description="Helical" evidence="5">
    <location>
        <begin position="387"/>
        <end position="406"/>
    </location>
</feature>
<feature type="transmembrane region" description="Helical" evidence="5">
    <location>
        <begin position="362"/>
        <end position="381"/>
    </location>
</feature>
<keyword evidence="5" id="KW-1133">Transmembrane helix</keyword>
<dbReference type="Proteomes" id="UP001148125">
    <property type="component" value="Unassembled WGS sequence"/>
</dbReference>
<proteinExistence type="inferred from homology"/>
<keyword evidence="3 4" id="KW-0472">Membrane</keyword>
<feature type="transmembrane region" description="Helical" evidence="5">
    <location>
        <begin position="290"/>
        <end position="312"/>
    </location>
</feature>
<evidence type="ECO:0000256" key="5">
    <source>
        <dbReference type="SAM" id="Phobius"/>
    </source>
</evidence>
<evidence type="ECO:0000256" key="2">
    <source>
        <dbReference type="ARBA" id="ARBA00005278"/>
    </source>
</evidence>
<sequence length="493" mass="55317">MKKLLGVKNKLLSEQHEQKQEEPRDLIHNPITLQEIQKEFENCSDIKHYSMPSLQIDFLYFKSLISKDIFEREILNPLNHNLEPSELFTSQQFEIGKSAERVVEGILDGNVAVFYNQQVFLLDAYEPKNRAIEQTETESTITGAHDAFIEGLEPNLSLIRKRIKSSKLKIIKLRAGEVTKTDLVILYIEDIANEVFVNTLKERISAIEIDAIYDTDMFVQLIDEHPNSIFPQFNTTERPDVVVNQLVNGKVVGLVDNSPTAFIAPTNFFEFFDSPDDKNQRWAIGTATKLLRYLSIVITITFTAFYVAVTTYHYEMIPETLLLSLAESRHRVPFPPLLEALIMEITIELLREAGARLPTKIGQTIGIVGGIVIGQAAVQAGLVSNTLIIAVAISAIASFVLPSYMLSASIRIARFGLIILAGALGNFGLLIGIIFILLHLVKVTSLQMSYLTPVAPIEASDLKTAILRAPFWADKERMSEAVTENKIKTKMRK</sequence>
<keyword evidence="5" id="KW-0812">Transmembrane</keyword>
<accession>A0ABT5VG29</accession>
<dbReference type="PIRSF" id="PIRSF005690">
    <property type="entry name" value="GerBA"/>
    <property type="match status" value="1"/>
</dbReference>
<name>A0ABT5VG29_9BACI</name>
<evidence type="ECO:0000256" key="3">
    <source>
        <dbReference type="ARBA" id="ARBA00023136"/>
    </source>
</evidence>
<dbReference type="InterPro" id="IPR004995">
    <property type="entry name" value="Spore_Ger"/>
</dbReference>
<comment type="similarity">
    <text evidence="2 4">Belongs to the GerABKA family.</text>
</comment>
<comment type="subcellular location">
    <subcellularLocation>
        <location evidence="4">Cell membrane</location>
    </subcellularLocation>
    <subcellularLocation>
        <location evidence="1">Membrane</location>
        <topology evidence="1">Multi-pass membrane protein</topology>
    </subcellularLocation>
</comment>